<protein>
    <submittedName>
        <fullName evidence="1">Uncharacterized protein</fullName>
    </submittedName>
</protein>
<dbReference type="Proteomes" id="UP000010077">
    <property type="component" value="Chromosome"/>
</dbReference>
<dbReference type="HOGENOM" id="CLU_3341708_0_0_5"/>
<reference evidence="1 2" key="1">
    <citation type="journal article" date="2012" name="Proc. Natl. Acad. Sci. U.S.A.">
        <title>Genome streamlining and chemical defense in a coral reef symbiosis.</title>
        <authorList>
            <person name="Kwan J.C."/>
            <person name="Donia M.S."/>
            <person name="Han A.W."/>
            <person name="Hirose E."/>
            <person name="Haygood M.G."/>
            <person name="Schmidt E.W."/>
        </authorList>
    </citation>
    <scope>NUCLEOTIDE SEQUENCE [LARGE SCALE GENOMIC DNA]</scope>
    <source>
        <strain evidence="1 2">L2</strain>
    </source>
</reference>
<name>K7Z5U2_9PROT</name>
<dbReference type="EMBL" id="CP003539">
    <property type="protein sequence ID" value="AFX99433.1"/>
    <property type="molecule type" value="Genomic_DNA"/>
</dbReference>
<sequence>MLIFLTVVITNTIQHNKLVFYNKLHISSTAKYNMVCK</sequence>
<accession>K7Z5U2</accession>
<dbReference type="AlphaFoldDB" id="K7Z5U2"/>
<organism evidence="1 2">
    <name type="scientific">Candidatus Endolissoclinum faulkneri L2</name>
    <dbReference type="NCBI Taxonomy" id="1193729"/>
    <lineage>
        <taxon>Bacteria</taxon>
        <taxon>Pseudomonadati</taxon>
        <taxon>Pseudomonadota</taxon>
        <taxon>Alphaproteobacteria</taxon>
        <taxon>Rhodospirillales</taxon>
        <taxon>Rhodospirillaceae</taxon>
        <taxon>Candidatus Endolissoclinum</taxon>
    </lineage>
</organism>
<proteinExistence type="predicted"/>
<keyword evidence="2" id="KW-1185">Reference proteome</keyword>
<dbReference type="KEGG" id="thal:A1OE_1259"/>
<evidence type="ECO:0000313" key="1">
    <source>
        <dbReference type="EMBL" id="AFX99433.1"/>
    </source>
</evidence>
<evidence type="ECO:0000313" key="2">
    <source>
        <dbReference type="Proteomes" id="UP000010077"/>
    </source>
</evidence>
<gene>
    <name evidence="1" type="ORF">A1OE_1259</name>
</gene>